<keyword evidence="4 6" id="KW-1133">Transmembrane helix</keyword>
<organism evidence="8 9">
    <name type="scientific">Subtercola frigoramans</name>
    <dbReference type="NCBI Taxonomy" id="120298"/>
    <lineage>
        <taxon>Bacteria</taxon>
        <taxon>Bacillati</taxon>
        <taxon>Actinomycetota</taxon>
        <taxon>Actinomycetes</taxon>
        <taxon>Micrococcales</taxon>
        <taxon>Microbacteriaceae</taxon>
        <taxon>Subtercola</taxon>
    </lineage>
</organism>
<feature type="domain" description="ComEC/Rec2-related protein" evidence="7">
    <location>
        <begin position="245"/>
        <end position="509"/>
    </location>
</feature>
<feature type="transmembrane region" description="Helical" evidence="6">
    <location>
        <begin position="489"/>
        <end position="509"/>
    </location>
</feature>
<comment type="subcellular location">
    <subcellularLocation>
        <location evidence="1">Cell membrane</location>
        <topology evidence="1">Multi-pass membrane protein</topology>
    </subcellularLocation>
</comment>
<feature type="transmembrane region" description="Helical" evidence="6">
    <location>
        <begin position="433"/>
        <end position="451"/>
    </location>
</feature>
<sequence>MTATAAPGVDEGGASARVDLRLVLPAAVCWIVAALTVGLPTPAAAEVLPVAAGAAFTIAAAVVSVLGATHNDRSHLRSVASTVAVVAAAGALVCVSVAAHLPTRFPADVSRLVGHSVSVTVTVDSVPVQAESQGFTGVEQSSRFSATATLLKTATQRIELQMPVLVFLRSASAPPVSIGTQLGLTGKLQETGPGESVAALFFAEGVPTMLVQPPWYLDWANRLRDSFRRSAAVLPGAGAQLVPGLAIGDVSLVSDELNSSMITSGLSHLTAVSGANCAIVVAAIMLLGGAIRLSRRWRIVLCLIVMAAFVVLVTPSPSVLRAAVMATIVLLTLASGRTPRALPALALACIVMLVADPWLSRSYGLALSVLATGGLLLLTRPLHTLLSRWFPSGISLIIAVPLAAQLACQPVLVLLSPSISTYSVVANLLAEPAAPVATVVGLISCVAGAVVPSLASAGAWLTWVPASWIAGVATFFADLPGATLPWPGGAPGSALVILVTAAALIALFLRDPQREADENS</sequence>
<dbReference type="PANTHER" id="PTHR30619:SF7">
    <property type="entry name" value="BETA-LACTAMASE DOMAIN PROTEIN"/>
    <property type="match status" value="1"/>
</dbReference>
<evidence type="ECO:0000256" key="4">
    <source>
        <dbReference type="ARBA" id="ARBA00022989"/>
    </source>
</evidence>
<keyword evidence="9" id="KW-1185">Reference proteome</keyword>
<keyword evidence="3 6" id="KW-0812">Transmembrane</keyword>
<feature type="transmembrane region" description="Helical" evidence="6">
    <location>
        <begin position="268"/>
        <end position="290"/>
    </location>
</feature>
<dbReference type="Pfam" id="PF03772">
    <property type="entry name" value="Competence"/>
    <property type="match status" value="1"/>
</dbReference>
<proteinExistence type="predicted"/>
<evidence type="ECO:0000256" key="5">
    <source>
        <dbReference type="ARBA" id="ARBA00023136"/>
    </source>
</evidence>
<accession>A0ABS2L6A4</accession>
<evidence type="ECO:0000256" key="1">
    <source>
        <dbReference type="ARBA" id="ARBA00004651"/>
    </source>
</evidence>
<feature type="transmembrane region" description="Helical" evidence="6">
    <location>
        <begin position="231"/>
        <end position="248"/>
    </location>
</feature>
<evidence type="ECO:0000256" key="2">
    <source>
        <dbReference type="ARBA" id="ARBA00022475"/>
    </source>
</evidence>
<gene>
    <name evidence="8" type="ORF">JOE66_002262</name>
</gene>
<protein>
    <submittedName>
        <fullName evidence="8">ComEC/Rec2-related protein</fullName>
    </submittedName>
</protein>
<keyword evidence="5 6" id="KW-0472">Membrane</keyword>
<dbReference type="Proteomes" id="UP000776164">
    <property type="component" value="Unassembled WGS sequence"/>
</dbReference>
<dbReference type="InterPro" id="IPR052159">
    <property type="entry name" value="Competence_DNA_uptake"/>
</dbReference>
<evidence type="ECO:0000259" key="7">
    <source>
        <dbReference type="Pfam" id="PF03772"/>
    </source>
</evidence>
<feature type="transmembrane region" description="Helical" evidence="6">
    <location>
        <begin position="297"/>
        <end position="313"/>
    </location>
</feature>
<feature type="transmembrane region" description="Helical" evidence="6">
    <location>
        <begin position="20"/>
        <end position="40"/>
    </location>
</feature>
<dbReference type="EMBL" id="JAFBBU010000001">
    <property type="protein sequence ID" value="MBM7472628.1"/>
    <property type="molecule type" value="Genomic_DNA"/>
</dbReference>
<evidence type="ECO:0000313" key="8">
    <source>
        <dbReference type="EMBL" id="MBM7472628.1"/>
    </source>
</evidence>
<reference evidence="8 9" key="1">
    <citation type="submission" date="2021-01" db="EMBL/GenBank/DDBJ databases">
        <title>Sequencing the genomes of 1000 actinobacteria strains.</title>
        <authorList>
            <person name="Klenk H.-P."/>
        </authorList>
    </citation>
    <scope>NUCLEOTIDE SEQUENCE [LARGE SCALE GENOMIC DNA]</scope>
    <source>
        <strain evidence="8 9">DSM 13057</strain>
    </source>
</reference>
<evidence type="ECO:0000313" key="9">
    <source>
        <dbReference type="Proteomes" id="UP000776164"/>
    </source>
</evidence>
<evidence type="ECO:0000256" key="6">
    <source>
        <dbReference type="SAM" id="Phobius"/>
    </source>
</evidence>
<dbReference type="RefSeq" id="WP_205109521.1">
    <property type="nucleotide sequence ID" value="NZ_BAAAHT010000002.1"/>
</dbReference>
<dbReference type="PANTHER" id="PTHR30619">
    <property type="entry name" value="DNA INTERNALIZATION/COMPETENCE PROTEIN COMEC/REC2"/>
    <property type="match status" value="1"/>
</dbReference>
<dbReference type="InterPro" id="IPR004477">
    <property type="entry name" value="ComEC_N"/>
</dbReference>
<name>A0ABS2L6A4_9MICO</name>
<keyword evidence="2" id="KW-1003">Cell membrane</keyword>
<feature type="transmembrane region" description="Helical" evidence="6">
    <location>
        <begin position="394"/>
        <end position="413"/>
    </location>
</feature>
<feature type="transmembrane region" description="Helical" evidence="6">
    <location>
        <begin position="47"/>
        <end position="67"/>
    </location>
</feature>
<dbReference type="NCBIfam" id="TIGR00360">
    <property type="entry name" value="ComEC_N-term"/>
    <property type="match status" value="1"/>
</dbReference>
<comment type="caution">
    <text evidence="8">The sequence shown here is derived from an EMBL/GenBank/DDBJ whole genome shotgun (WGS) entry which is preliminary data.</text>
</comment>
<feature type="transmembrane region" description="Helical" evidence="6">
    <location>
        <begin position="79"/>
        <end position="101"/>
    </location>
</feature>
<feature type="transmembrane region" description="Helical" evidence="6">
    <location>
        <begin position="458"/>
        <end position="477"/>
    </location>
</feature>
<feature type="transmembrane region" description="Helical" evidence="6">
    <location>
        <begin position="365"/>
        <end position="382"/>
    </location>
</feature>
<evidence type="ECO:0000256" key="3">
    <source>
        <dbReference type="ARBA" id="ARBA00022692"/>
    </source>
</evidence>